<dbReference type="GeneID" id="110075600"/>
<dbReference type="PANTHER" id="PTHR24300">
    <property type="entry name" value="CYTOCHROME P450 508A4-RELATED"/>
    <property type="match status" value="1"/>
</dbReference>
<proteinExistence type="inferred from homology"/>
<keyword evidence="13" id="KW-1185">Reference proteome</keyword>
<evidence type="ECO:0000256" key="8">
    <source>
        <dbReference type="ARBA" id="ARBA00023002"/>
    </source>
</evidence>
<dbReference type="GO" id="GO:0019373">
    <property type="term" value="P:epoxygenase P450 pathway"/>
    <property type="evidence" value="ECO:0007669"/>
    <property type="project" value="TreeGrafter"/>
</dbReference>
<reference evidence="14" key="1">
    <citation type="submission" date="2025-08" db="UniProtKB">
        <authorList>
            <consortium name="RefSeq"/>
        </authorList>
    </citation>
    <scope>IDENTIFICATION</scope>
</reference>
<dbReference type="Pfam" id="PF00067">
    <property type="entry name" value="p450"/>
    <property type="match status" value="1"/>
</dbReference>
<evidence type="ECO:0000256" key="4">
    <source>
        <dbReference type="ARBA" id="ARBA00010617"/>
    </source>
</evidence>
<dbReference type="GO" id="GO:0005506">
    <property type="term" value="F:iron ion binding"/>
    <property type="evidence" value="ECO:0007669"/>
    <property type="project" value="InterPro"/>
</dbReference>
<dbReference type="PRINTS" id="PR01684">
    <property type="entry name" value="EP450ICYP2A"/>
</dbReference>
<evidence type="ECO:0000256" key="6">
    <source>
        <dbReference type="ARBA" id="ARBA00022824"/>
    </source>
</evidence>
<keyword evidence="9 11" id="KW-0408">Iron</keyword>
<name>A0A6J0T973_9SAUR</name>
<comment type="cofactor">
    <cofactor evidence="1 11">
        <name>heme</name>
        <dbReference type="ChEBI" id="CHEBI:30413"/>
    </cofactor>
</comment>
<dbReference type="GO" id="GO:0016712">
    <property type="term" value="F:oxidoreductase activity, acting on paired donors, with incorporation or reduction of molecular oxygen, reduced flavin or flavoprotein as one donor, and incorporation of one atom of oxygen"/>
    <property type="evidence" value="ECO:0007669"/>
    <property type="project" value="InterPro"/>
</dbReference>
<evidence type="ECO:0000313" key="13">
    <source>
        <dbReference type="Proteomes" id="UP001652642"/>
    </source>
</evidence>
<comment type="subcellular location">
    <subcellularLocation>
        <location evidence="3">Endoplasmic reticulum membrane</location>
        <topology evidence="3">Peripheral membrane protein</topology>
    </subcellularLocation>
    <subcellularLocation>
        <location evidence="2">Microsome membrane</location>
        <topology evidence="2">Peripheral membrane protein</topology>
    </subcellularLocation>
</comment>
<dbReference type="SUPFAM" id="SSF48264">
    <property type="entry name" value="Cytochrome P450"/>
    <property type="match status" value="1"/>
</dbReference>
<feature type="transmembrane region" description="Helical" evidence="12">
    <location>
        <begin position="6"/>
        <end position="24"/>
    </location>
</feature>
<dbReference type="Proteomes" id="UP001652642">
    <property type="component" value="Chromosome 9"/>
</dbReference>
<dbReference type="InterPro" id="IPR002401">
    <property type="entry name" value="Cyt_P450_E_grp-I"/>
</dbReference>
<evidence type="ECO:0000256" key="1">
    <source>
        <dbReference type="ARBA" id="ARBA00001971"/>
    </source>
</evidence>
<keyword evidence="11" id="KW-0349">Heme</keyword>
<sequence>MDLLGAATLFGAICVSCFFILSVWRQLRQASKMPPGPTPLPFIGNLLRVDRNNVSRSLIKMSEEYGPVYTIHLGPRRIVVLCGYDAVKEALVDQVEDFSGRGEQATFDWIFRGYGVAFSNGERAKQLRRFSMMTLRNFGVGKRSVEDQILEEIHFLLEALRNTEGKPFDPTYILSRSVSNVISSIVFGNRFDYQDQEFLSMLTKLLDIFRFASTPWGQLYDMFSGIMNYLPGPQVKSFEALSGLDEFVARKVKENQETLAPNAPRDFIDCFLIKMQQEKEKPNSEFTLKNIIATTLNVFFGGTETVSTTLRHGLLILMKYPEVEEKIHKEIDRVIGRNRAPSMEDRKWMPYTDAVIHEIQRFADVLPMGLARRTIRDTQFRGYTIPKGTEVFPLLGSVMRDPKYFARPEVFDPQHFLDENGQFQRSSAFMPLSVGKRYCFGEPLARMELFLFLTSILQNFHLHPCVPPEEIDVSPMLSGFASLPPAYELCVLPR</sequence>
<dbReference type="InterPro" id="IPR036396">
    <property type="entry name" value="Cyt_P450_sf"/>
</dbReference>
<evidence type="ECO:0000256" key="5">
    <source>
        <dbReference type="ARBA" id="ARBA00022723"/>
    </source>
</evidence>
<dbReference type="KEGG" id="pvt:110075600"/>
<comment type="similarity">
    <text evidence="4">Belongs to the cytochrome P450 family.</text>
</comment>
<evidence type="ECO:0000313" key="14">
    <source>
        <dbReference type="RefSeq" id="XP_020642669.2"/>
    </source>
</evidence>
<feature type="binding site" description="axial binding residue" evidence="11">
    <location>
        <position position="439"/>
    </location>
    <ligand>
        <name>heme</name>
        <dbReference type="ChEBI" id="CHEBI:30413"/>
    </ligand>
    <ligandPart>
        <name>Fe</name>
        <dbReference type="ChEBI" id="CHEBI:18248"/>
    </ligandPart>
</feature>
<accession>A0A6J0T973</accession>
<evidence type="ECO:0000256" key="9">
    <source>
        <dbReference type="ARBA" id="ARBA00023004"/>
    </source>
</evidence>
<protein>
    <submittedName>
        <fullName evidence="14">Cytochrome P450 2A13-like</fullName>
    </submittedName>
</protein>
<evidence type="ECO:0000256" key="10">
    <source>
        <dbReference type="ARBA" id="ARBA00023136"/>
    </source>
</evidence>
<dbReference type="InterPro" id="IPR001128">
    <property type="entry name" value="Cyt_P450"/>
</dbReference>
<keyword evidence="12" id="KW-1133">Transmembrane helix</keyword>
<evidence type="ECO:0000256" key="3">
    <source>
        <dbReference type="ARBA" id="ARBA00004406"/>
    </source>
</evidence>
<dbReference type="InParanoid" id="A0A6J0T973"/>
<keyword evidence="6" id="KW-0256">Endoplasmic reticulum</keyword>
<dbReference type="GO" id="GO:0020037">
    <property type="term" value="F:heme binding"/>
    <property type="evidence" value="ECO:0007669"/>
    <property type="project" value="InterPro"/>
</dbReference>
<dbReference type="RefSeq" id="XP_020642669.2">
    <property type="nucleotide sequence ID" value="XM_020787010.2"/>
</dbReference>
<evidence type="ECO:0000256" key="11">
    <source>
        <dbReference type="PIRSR" id="PIRSR602401-1"/>
    </source>
</evidence>
<keyword evidence="5 11" id="KW-0479">Metal-binding</keyword>
<dbReference type="GO" id="GO:0008392">
    <property type="term" value="F:arachidonate epoxygenase activity"/>
    <property type="evidence" value="ECO:0007669"/>
    <property type="project" value="TreeGrafter"/>
</dbReference>
<keyword evidence="7" id="KW-0492">Microsome</keyword>
<dbReference type="OrthoDB" id="2789670at2759"/>
<dbReference type="PRINTS" id="PR00385">
    <property type="entry name" value="P450"/>
</dbReference>
<dbReference type="AlphaFoldDB" id="A0A6J0T973"/>
<dbReference type="PANTHER" id="PTHR24300:SF180">
    <property type="entry name" value="CYTOCHROME P450 2A6"/>
    <property type="match status" value="1"/>
</dbReference>
<dbReference type="Gene3D" id="1.10.630.10">
    <property type="entry name" value="Cytochrome P450"/>
    <property type="match status" value="1"/>
</dbReference>
<organism evidence="13 14">
    <name type="scientific">Pogona vitticeps</name>
    <name type="common">central bearded dragon</name>
    <dbReference type="NCBI Taxonomy" id="103695"/>
    <lineage>
        <taxon>Eukaryota</taxon>
        <taxon>Metazoa</taxon>
        <taxon>Chordata</taxon>
        <taxon>Craniata</taxon>
        <taxon>Vertebrata</taxon>
        <taxon>Euteleostomi</taxon>
        <taxon>Lepidosauria</taxon>
        <taxon>Squamata</taxon>
        <taxon>Bifurcata</taxon>
        <taxon>Unidentata</taxon>
        <taxon>Episquamata</taxon>
        <taxon>Toxicofera</taxon>
        <taxon>Iguania</taxon>
        <taxon>Acrodonta</taxon>
        <taxon>Agamidae</taxon>
        <taxon>Amphibolurinae</taxon>
        <taxon>Pogona</taxon>
    </lineage>
</organism>
<dbReference type="InterPro" id="IPR008067">
    <property type="entry name" value="Cyt_P450_E_grp-I_CYP2A-like"/>
</dbReference>
<keyword evidence="12" id="KW-0812">Transmembrane</keyword>
<keyword evidence="8" id="KW-0560">Oxidoreductase</keyword>
<gene>
    <name evidence="14" type="primary">LOC110075600</name>
</gene>
<dbReference type="GO" id="GO:0006805">
    <property type="term" value="P:xenobiotic metabolic process"/>
    <property type="evidence" value="ECO:0007669"/>
    <property type="project" value="TreeGrafter"/>
</dbReference>
<evidence type="ECO:0000256" key="2">
    <source>
        <dbReference type="ARBA" id="ARBA00004174"/>
    </source>
</evidence>
<evidence type="ECO:0000256" key="7">
    <source>
        <dbReference type="ARBA" id="ARBA00022848"/>
    </source>
</evidence>
<keyword evidence="10 12" id="KW-0472">Membrane</keyword>
<dbReference type="InterPro" id="IPR050182">
    <property type="entry name" value="Cytochrome_P450_fam2"/>
</dbReference>
<evidence type="ECO:0000256" key="12">
    <source>
        <dbReference type="SAM" id="Phobius"/>
    </source>
</evidence>
<dbReference type="GO" id="GO:0005789">
    <property type="term" value="C:endoplasmic reticulum membrane"/>
    <property type="evidence" value="ECO:0007669"/>
    <property type="project" value="UniProtKB-SubCell"/>
</dbReference>
<dbReference type="PRINTS" id="PR00463">
    <property type="entry name" value="EP450I"/>
</dbReference>